<comment type="caution">
    <text evidence="1">The sequence shown here is derived from an EMBL/GenBank/DDBJ whole genome shotgun (WGS) entry which is preliminary data.</text>
</comment>
<evidence type="ECO:0000313" key="2">
    <source>
        <dbReference type="Proteomes" id="UP001320876"/>
    </source>
</evidence>
<dbReference type="EMBL" id="JAPDDT010000011">
    <property type="protein sequence ID" value="MCW1925028.1"/>
    <property type="molecule type" value="Genomic_DNA"/>
</dbReference>
<keyword evidence="2" id="KW-1185">Reference proteome</keyword>
<organism evidence="1 2">
    <name type="scientific">Luteolibacter arcticus</name>
    <dbReference type="NCBI Taxonomy" id="1581411"/>
    <lineage>
        <taxon>Bacteria</taxon>
        <taxon>Pseudomonadati</taxon>
        <taxon>Verrucomicrobiota</taxon>
        <taxon>Verrucomicrobiia</taxon>
        <taxon>Verrucomicrobiales</taxon>
        <taxon>Verrucomicrobiaceae</taxon>
        <taxon>Luteolibacter</taxon>
    </lineage>
</organism>
<reference evidence="1 2" key="1">
    <citation type="submission" date="2022-10" db="EMBL/GenBank/DDBJ databases">
        <title>Luteolibacter arcticus strain CCTCC AB 2014275, whole genome shotgun sequencing project.</title>
        <authorList>
            <person name="Zhao G."/>
            <person name="Shen L."/>
        </authorList>
    </citation>
    <scope>NUCLEOTIDE SEQUENCE [LARGE SCALE GENOMIC DNA]</scope>
    <source>
        <strain evidence="1 2">CCTCC AB 2014275</strain>
    </source>
</reference>
<dbReference type="Proteomes" id="UP001320876">
    <property type="component" value="Unassembled WGS sequence"/>
</dbReference>
<sequence>MLARTAESDLYPFQPDLLVFHVYGAHDKYEDIIRRTRERTCAEILIQTDHVVKAEDLTEETDPEKVPIQSGKWDAFMNHNFLPSIARKYGAELCDQGPIWKRYPSSWAKRTIGPA</sequence>
<dbReference type="RefSeq" id="WP_264489136.1">
    <property type="nucleotide sequence ID" value="NZ_JAPDDT010000011.1"/>
</dbReference>
<evidence type="ECO:0000313" key="1">
    <source>
        <dbReference type="EMBL" id="MCW1925028.1"/>
    </source>
</evidence>
<name>A0ABT3GND4_9BACT</name>
<gene>
    <name evidence="1" type="ORF">OKA05_20880</name>
</gene>
<protein>
    <submittedName>
        <fullName evidence="1">Uncharacterized protein</fullName>
    </submittedName>
</protein>
<proteinExistence type="predicted"/>
<accession>A0ABT3GND4</accession>